<sequence length="225" mass="26696">MKQENKKSKQQQQYQDLFLNKQIIQQCQKTLEITQLEQQELTKVFSLVSEKINQVSQKTYTFKKEERLLRIDNDDWEYLIKQKTKILQRLSSLIDLINVKDHSFDMNITKNPIYNKLQFLNPKKKQFGVDLLQILQNDETLIIKLKMLILEIEDEIKELKQSGSFWNCIRCNTILKEGFNEETCIFHSGKLKYFSCKTCGGDEYFTCCNQCRDCNQGCKKGLHKK</sequence>
<accession>A0A8S1JRI1</accession>
<comment type="caution">
    <text evidence="1">The sequence shown here is derived from an EMBL/GenBank/DDBJ whole genome shotgun (WGS) entry which is preliminary data.</text>
</comment>
<evidence type="ECO:0000313" key="2">
    <source>
        <dbReference type="Proteomes" id="UP000688137"/>
    </source>
</evidence>
<dbReference type="Proteomes" id="UP000688137">
    <property type="component" value="Unassembled WGS sequence"/>
</dbReference>
<organism evidence="1 2">
    <name type="scientific">Paramecium primaurelia</name>
    <dbReference type="NCBI Taxonomy" id="5886"/>
    <lineage>
        <taxon>Eukaryota</taxon>
        <taxon>Sar</taxon>
        <taxon>Alveolata</taxon>
        <taxon>Ciliophora</taxon>
        <taxon>Intramacronucleata</taxon>
        <taxon>Oligohymenophorea</taxon>
        <taxon>Peniculida</taxon>
        <taxon>Parameciidae</taxon>
        <taxon>Paramecium</taxon>
    </lineage>
</organism>
<keyword evidence="2" id="KW-1185">Reference proteome</keyword>
<proteinExistence type="predicted"/>
<dbReference type="AlphaFoldDB" id="A0A8S1JRI1"/>
<dbReference type="EMBL" id="CAJJDM010000006">
    <property type="protein sequence ID" value="CAD8045232.1"/>
    <property type="molecule type" value="Genomic_DNA"/>
</dbReference>
<gene>
    <name evidence="1" type="ORF">PPRIM_AZ9-3.1.T0090258</name>
</gene>
<protein>
    <submittedName>
        <fullName evidence="1">Uncharacterized protein</fullName>
    </submittedName>
</protein>
<evidence type="ECO:0000313" key="1">
    <source>
        <dbReference type="EMBL" id="CAD8045232.1"/>
    </source>
</evidence>
<reference evidence="1" key="1">
    <citation type="submission" date="2021-01" db="EMBL/GenBank/DDBJ databases">
        <authorList>
            <consortium name="Genoscope - CEA"/>
            <person name="William W."/>
        </authorList>
    </citation>
    <scope>NUCLEOTIDE SEQUENCE</scope>
</reference>
<name>A0A8S1JRI1_PARPR</name>